<dbReference type="InterPro" id="IPR037185">
    <property type="entry name" value="EmrE-like"/>
</dbReference>
<dbReference type="InterPro" id="IPR051258">
    <property type="entry name" value="Diverse_Substrate_Transporter"/>
</dbReference>
<dbReference type="EMBL" id="JAEINI020000005">
    <property type="protein sequence ID" value="MCB5226966.1"/>
    <property type="molecule type" value="Genomic_DNA"/>
</dbReference>
<reference evidence="8 9" key="1">
    <citation type="submission" date="2021-10" db="EMBL/GenBank/DDBJ databases">
        <title>Alishewanella koreense sp. nov. isolated from seawater of southwestern coast in South Korea and the proposal for the reclassification of Rheinheimera perlucida and Rheinheimera tuosuensis as Arsukibacterium perlucida and Arsukibacterium tuosuensis.</title>
        <authorList>
            <person name="Kim K.H."/>
            <person name="Ruan W."/>
            <person name="Kim K.R."/>
            <person name="Baek J.H."/>
            <person name="Jeon C.O."/>
        </authorList>
    </citation>
    <scope>NUCLEOTIDE SEQUENCE [LARGE SCALE GENOMIC DNA]</scope>
    <source>
        <strain evidence="8 9">16-MA</strain>
    </source>
</reference>
<evidence type="ECO:0000256" key="3">
    <source>
        <dbReference type="ARBA" id="ARBA00022692"/>
    </source>
</evidence>
<feature type="transmembrane region" description="Helical" evidence="6">
    <location>
        <begin position="179"/>
        <end position="198"/>
    </location>
</feature>
<evidence type="ECO:0000313" key="8">
    <source>
        <dbReference type="EMBL" id="MCB5226966.1"/>
    </source>
</evidence>
<organism evidence="8 9">
    <name type="scientific">Alishewanella maricola</name>
    <dbReference type="NCBI Taxonomy" id="2795740"/>
    <lineage>
        <taxon>Bacteria</taxon>
        <taxon>Pseudomonadati</taxon>
        <taxon>Pseudomonadota</taxon>
        <taxon>Gammaproteobacteria</taxon>
        <taxon>Alteromonadales</taxon>
        <taxon>Alteromonadaceae</taxon>
        <taxon>Alishewanella</taxon>
    </lineage>
</organism>
<evidence type="ECO:0000259" key="7">
    <source>
        <dbReference type="Pfam" id="PF00892"/>
    </source>
</evidence>
<keyword evidence="4 6" id="KW-1133">Transmembrane helix</keyword>
<feature type="transmembrane region" description="Helical" evidence="6">
    <location>
        <begin position="262"/>
        <end position="280"/>
    </location>
</feature>
<dbReference type="PANTHER" id="PTHR42920">
    <property type="entry name" value="OS03G0707200 PROTEIN-RELATED"/>
    <property type="match status" value="1"/>
</dbReference>
<evidence type="ECO:0000313" key="9">
    <source>
        <dbReference type="Proteomes" id="UP000633814"/>
    </source>
</evidence>
<protein>
    <submittedName>
        <fullName evidence="8">DMT family transporter</fullName>
    </submittedName>
</protein>
<feature type="transmembrane region" description="Helical" evidence="6">
    <location>
        <begin position="237"/>
        <end position="256"/>
    </location>
</feature>
<feature type="transmembrane region" description="Helical" evidence="6">
    <location>
        <begin position="71"/>
        <end position="89"/>
    </location>
</feature>
<evidence type="ECO:0000256" key="6">
    <source>
        <dbReference type="SAM" id="Phobius"/>
    </source>
</evidence>
<name>A0ABS8C3Q5_9ALTE</name>
<dbReference type="RefSeq" id="WP_226751031.1">
    <property type="nucleotide sequence ID" value="NZ_JAEINI020000005.1"/>
</dbReference>
<feature type="domain" description="EamA" evidence="7">
    <location>
        <begin position="151"/>
        <end position="279"/>
    </location>
</feature>
<evidence type="ECO:0000256" key="5">
    <source>
        <dbReference type="ARBA" id="ARBA00023136"/>
    </source>
</evidence>
<feature type="transmembrane region" description="Helical" evidence="6">
    <location>
        <begin position="204"/>
        <end position="225"/>
    </location>
</feature>
<keyword evidence="2" id="KW-1003">Cell membrane</keyword>
<feature type="transmembrane region" description="Helical" evidence="6">
    <location>
        <begin position="40"/>
        <end position="59"/>
    </location>
</feature>
<gene>
    <name evidence="8" type="ORF">JAO78_009085</name>
</gene>
<proteinExistence type="predicted"/>
<evidence type="ECO:0000256" key="1">
    <source>
        <dbReference type="ARBA" id="ARBA00004651"/>
    </source>
</evidence>
<evidence type="ECO:0000256" key="2">
    <source>
        <dbReference type="ARBA" id="ARBA00022475"/>
    </source>
</evidence>
<evidence type="ECO:0000256" key="4">
    <source>
        <dbReference type="ARBA" id="ARBA00022989"/>
    </source>
</evidence>
<keyword evidence="5 6" id="KW-0472">Membrane</keyword>
<sequence>MVKANMLTLRVLWLTVLALLAFAGNSLLNRAAFNHTSIDATSFTLVRIISAALLLYVLLRVRRPRRQPAGSWLGAGYLFAYAALFSFAYVQLDTATGALLLFGAVQLTMLALGVKQLTQVSGWQWAGAGIALAGIGWLLLPGASAPEPLSAFFMLCAGAAWGLYSLLGQRAGDAAANTAGNFLRASPLALVLCVIFWPNLQWDTYGVLLALISGAITSGLGYYIWYRVLPALSALQAASVQLAVPVLAAILGIVLLNEPLTLRLVTAAAVVLCGLGLVLLSKNRA</sequence>
<dbReference type="SUPFAM" id="SSF103481">
    <property type="entry name" value="Multidrug resistance efflux transporter EmrE"/>
    <property type="match status" value="1"/>
</dbReference>
<dbReference type="InterPro" id="IPR000620">
    <property type="entry name" value="EamA_dom"/>
</dbReference>
<comment type="subcellular location">
    <subcellularLocation>
        <location evidence="1">Cell membrane</location>
        <topology evidence="1">Multi-pass membrane protein</topology>
    </subcellularLocation>
</comment>
<dbReference type="PANTHER" id="PTHR42920:SF24">
    <property type="entry name" value="AROMATIC AMINO ACID EXPORTER YDDG"/>
    <property type="match status" value="1"/>
</dbReference>
<feature type="transmembrane region" description="Helical" evidence="6">
    <location>
        <begin position="125"/>
        <end position="143"/>
    </location>
</feature>
<feature type="transmembrane region" description="Helical" evidence="6">
    <location>
        <begin position="95"/>
        <end position="113"/>
    </location>
</feature>
<keyword evidence="9" id="KW-1185">Reference proteome</keyword>
<dbReference type="Proteomes" id="UP000633814">
    <property type="component" value="Unassembled WGS sequence"/>
</dbReference>
<comment type="caution">
    <text evidence="8">The sequence shown here is derived from an EMBL/GenBank/DDBJ whole genome shotgun (WGS) entry which is preliminary data.</text>
</comment>
<accession>A0ABS8C3Q5</accession>
<keyword evidence="3 6" id="KW-0812">Transmembrane</keyword>
<feature type="transmembrane region" description="Helical" evidence="6">
    <location>
        <begin position="149"/>
        <end position="167"/>
    </location>
</feature>
<dbReference type="Pfam" id="PF00892">
    <property type="entry name" value="EamA"/>
    <property type="match status" value="1"/>
</dbReference>